<evidence type="ECO:0000313" key="2">
    <source>
        <dbReference type="Proteomes" id="UP001246858"/>
    </source>
</evidence>
<accession>A0ACC6KZE1</accession>
<dbReference type="EMBL" id="JAVDTF010000002">
    <property type="protein sequence ID" value="MDR6784493.1"/>
    <property type="molecule type" value="Genomic_DNA"/>
</dbReference>
<dbReference type="Proteomes" id="UP001246858">
    <property type="component" value="Unassembled WGS sequence"/>
</dbReference>
<organism evidence="1 2">
    <name type="scientific">Pedobacter africanus</name>
    <dbReference type="NCBI Taxonomy" id="151894"/>
    <lineage>
        <taxon>Bacteria</taxon>
        <taxon>Pseudomonadati</taxon>
        <taxon>Bacteroidota</taxon>
        <taxon>Sphingobacteriia</taxon>
        <taxon>Sphingobacteriales</taxon>
        <taxon>Sphingobacteriaceae</taxon>
        <taxon>Pedobacter</taxon>
    </lineage>
</organism>
<protein>
    <submittedName>
        <fullName evidence="1">Thiol-disulfide isomerase/thioredoxin</fullName>
    </submittedName>
</protein>
<name>A0ACC6KZE1_9SPHI</name>
<comment type="caution">
    <text evidence="1">The sequence shown here is derived from an EMBL/GenBank/DDBJ whole genome shotgun (WGS) entry which is preliminary data.</text>
</comment>
<keyword evidence="2" id="KW-1185">Reference proteome</keyword>
<evidence type="ECO:0000313" key="1">
    <source>
        <dbReference type="EMBL" id="MDR6784493.1"/>
    </source>
</evidence>
<keyword evidence="1" id="KW-0413">Isomerase</keyword>
<proteinExistence type="predicted"/>
<reference evidence="1" key="1">
    <citation type="submission" date="2023-07" db="EMBL/GenBank/DDBJ databases">
        <title>Sorghum-associated microbial communities from plants grown in Nebraska, USA.</title>
        <authorList>
            <person name="Schachtman D."/>
        </authorList>
    </citation>
    <scope>NUCLEOTIDE SEQUENCE</scope>
    <source>
        <strain evidence="1">2697</strain>
    </source>
</reference>
<sequence>MKVITIITCLFFIPLFVKSQSKEVKQFILEGQLHGRDSGFIWLRYWDKGGKEIRDTTYLQDGKFAFKGRAEEPTLVTLIGNITGKYFDADDPNLTEIFIEPKKMFVELHQNNFKTAKVTGALTQDQLSALDRQKLIKRKKFDSLSVLYKTLVLHKTKGDSTVELSAIKSELSSGAKKYISESKNMDLDFIKSHPDSYLSPYLLYNLLLAKAVSLPESAVFFNSFTERIKSSQFGAAVQKRISNVEQPRVGVPAYAFKRTDYKGKLIHLKDFKGRYVLLDFWASWCVPCRQFFPELKRIFAEYEPKGLSIISVSSDEKKNNWINAIKKDDIGSWVHILSYDNAPELLGHESENNLLIRYNVRAIPVLILIDPEGKIVGRYIGEGKNGDEKDLFQKLAEIL</sequence>
<gene>
    <name evidence="1" type="ORF">J2X78_003058</name>
</gene>